<protein>
    <submittedName>
        <fullName evidence="1">Uncharacterized protein</fullName>
    </submittedName>
</protein>
<sequence>MSHLLIFYLCDSLPSMNPYKALLLKKRSSLKKLVELFCF</sequence>
<dbReference type="AlphaFoldDB" id="A0AAV3GVM0"/>
<proteinExistence type="predicted"/>
<dbReference type="EMBL" id="AMAH01000136">
    <property type="protein sequence ID" value="EJX52004.1"/>
    <property type="molecule type" value="Genomic_DNA"/>
</dbReference>
<accession>A0AAV3GVM0</accession>
<dbReference type="Proteomes" id="UP000006402">
    <property type="component" value="Unassembled WGS sequence"/>
</dbReference>
<evidence type="ECO:0000313" key="2">
    <source>
        <dbReference type="Proteomes" id="UP000006402"/>
    </source>
</evidence>
<comment type="caution">
    <text evidence="1">The sequence shown here is derived from an EMBL/GenBank/DDBJ whole genome shotgun (WGS) entry which is preliminary data.</text>
</comment>
<reference evidence="1 2" key="1">
    <citation type="submission" date="2012-04" db="EMBL/GenBank/DDBJ databases">
        <authorList>
            <person name="Weinstock G."/>
            <person name="Sodergren E."/>
            <person name="Lobos E.A."/>
            <person name="Fulton L."/>
            <person name="Fulton R."/>
            <person name="Courtney L."/>
            <person name="Fronick C."/>
            <person name="O'Laughlin M."/>
            <person name="Godfrey J."/>
            <person name="Wilson R.M."/>
            <person name="Miner T."/>
            <person name="Farmer C."/>
            <person name="Delehaunty K."/>
            <person name="Cordes M."/>
            <person name="Minx P."/>
            <person name="Tomlinson C."/>
            <person name="Chen J."/>
            <person name="Wollam A."/>
            <person name="Pepin K.H."/>
            <person name="Bhonagiri V."/>
            <person name="Zhang X."/>
            <person name="Suruliraj S."/>
            <person name="Warren W."/>
            <person name="Mitreva M."/>
            <person name="Mardis E.R."/>
            <person name="Wilson R.K."/>
        </authorList>
    </citation>
    <scope>NUCLEOTIDE SEQUENCE [LARGE SCALE GENOMIC DNA]</scope>
    <source>
        <strain evidence="1 2">R496</strain>
    </source>
</reference>
<name>A0AAV3GVM0_ENTFC</name>
<evidence type="ECO:0000313" key="1">
    <source>
        <dbReference type="EMBL" id="EJX52004.1"/>
    </source>
</evidence>
<organism evidence="1 2">
    <name type="scientific">Enterococcus faecium R496</name>
    <dbReference type="NCBI Taxonomy" id="1134836"/>
    <lineage>
        <taxon>Bacteria</taxon>
        <taxon>Bacillati</taxon>
        <taxon>Bacillota</taxon>
        <taxon>Bacilli</taxon>
        <taxon>Lactobacillales</taxon>
        <taxon>Enterococcaceae</taxon>
        <taxon>Enterococcus</taxon>
    </lineage>
</organism>
<gene>
    <name evidence="1" type="ORF">HMPREF1378_01903</name>
</gene>